<evidence type="ECO:0000313" key="2">
    <source>
        <dbReference type="Proteomes" id="UP000530571"/>
    </source>
</evidence>
<dbReference type="RefSeq" id="WP_183481609.1">
    <property type="nucleotide sequence ID" value="NZ_JACIDZ010000001.1"/>
</dbReference>
<evidence type="ECO:0000313" key="1">
    <source>
        <dbReference type="EMBL" id="MBB4120409.1"/>
    </source>
</evidence>
<dbReference type="AlphaFoldDB" id="A0A7W6KHP9"/>
<keyword evidence="2" id="KW-1185">Reference proteome</keyword>
<reference evidence="1 2" key="1">
    <citation type="submission" date="2020-08" db="EMBL/GenBank/DDBJ databases">
        <title>Genomic Encyclopedia of Type Strains, Phase IV (KMG-IV): sequencing the most valuable type-strain genomes for metagenomic binning, comparative biology and taxonomic classification.</title>
        <authorList>
            <person name="Goeker M."/>
        </authorList>
    </citation>
    <scope>NUCLEOTIDE SEQUENCE [LARGE SCALE GENOMIC DNA]</scope>
    <source>
        <strain evidence="1 2">DSM 28101</strain>
    </source>
</reference>
<gene>
    <name evidence="1" type="ORF">GGR30_000304</name>
</gene>
<dbReference type="EMBL" id="JACIDZ010000001">
    <property type="protein sequence ID" value="MBB4120409.1"/>
    <property type="molecule type" value="Genomic_DNA"/>
</dbReference>
<dbReference type="Proteomes" id="UP000530571">
    <property type="component" value="Unassembled WGS sequence"/>
</dbReference>
<comment type="caution">
    <text evidence="1">The sequence shown here is derived from an EMBL/GenBank/DDBJ whole genome shotgun (WGS) entry which is preliminary data.</text>
</comment>
<organism evidence="1 2">
    <name type="scientific">Martelella radicis</name>
    <dbReference type="NCBI Taxonomy" id="1397476"/>
    <lineage>
        <taxon>Bacteria</taxon>
        <taxon>Pseudomonadati</taxon>
        <taxon>Pseudomonadota</taxon>
        <taxon>Alphaproteobacteria</taxon>
        <taxon>Hyphomicrobiales</taxon>
        <taxon>Aurantimonadaceae</taxon>
        <taxon>Martelella</taxon>
    </lineage>
</organism>
<accession>A0A7W6KHP9</accession>
<protein>
    <submittedName>
        <fullName evidence="1">Uncharacterized protein</fullName>
    </submittedName>
</protein>
<proteinExistence type="predicted"/>
<sequence>MPSPWPNRPTERAECQRLRQAIENKGGRPAKNYAAECAMKCAETTFQRFMAERHDLNLPTDNKKTATRVKSVLALTSRKQLNEDAEAAVRWRKMVKDFDDWRRRR</sequence>
<name>A0A7W6KHP9_9HYPH</name>